<dbReference type="EMBL" id="BONN01000018">
    <property type="protein sequence ID" value="GIG34498.1"/>
    <property type="molecule type" value="Genomic_DNA"/>
</dbReference>
<dbReference type="Proteomes" id="UP000618382">
    <property type="component" value="Unassembled WGS sequence"/>
</dbReference>
<evidence type="ECO:0000259" key="6">
    <source>
        <dbReference type="Pfam" id="PF13508"/>
    </source>
</evidence>
<comment type="catalytic activity">
    <reaction evidence="5">
        <text>glycyl-tRNA(Gly) + acetyl-CoA = N-acetylglycyl-tRNA(Gly) + CoA + H(+)</text>
        <dbReference type="Rhea" id="RHEA:81867"/>
        <dbReference type="Rhea" id="RHEA-COMP:9683"/>
        <dbReference type="Rhea" id="RHEA-COMP:19766"/>
        <dbReference type="ChEBI" id="CHEBI:15378"/>
        <dbReference type="ChEBI" id="CHEBI:57287"/>
        <dbReference type="ChEBI" id="CHEBI:57288"/>
        <dbReference type="ChEBI" id="CHEBI:78522"/>
        <dbReference type="ChEBI" id="CHEBI:232036"/>
    </reaction>
</comment>
<dbReference type="Pfam" id="PF13508">
    <property type="entry name" value="Acetyltransf_7"/>
    <property type="match status" value="1"/>
</dbReference>
<dbReference type="RefSeq" id="WP_140460325.1">
    <property type="nucleotide sequence ID" value="NZ_BAABFI010000006.1"/>
</dbReference>
<keyword evidence="8" id="KW-0687">Ribonucleoprotein</keyword>
<dbReference type="PANTHER" id="PTHR36449:SF1">
    <property type="entry name" value="ACETYLTRANSFERASE"/>
    <property type="match status" value="1"/>
</dbReference>
<accession>A0A7Y9FIS1</accession>
<dbReference type="SUPFAM" id="SSF55729">
    <property type="entry name" value="Acyl-CoA N-acyltransferases (Nat)"/>
    <property type="match status" value="1"/>
</dbReference>
<protein>
    <submittedName>
        <fullName evidence="8">Ribosomal protein S18 acetylase RimI-like enzyme</fullName>
    </submittedName>
</protein>
<evidence type="ECO:0000313" key="9">
    <source>
        <dbReference type="Proteomes" id="UP000577956"/>
    </source>
</evidence>
<dbReference type="GO" id="GO:0016747">
    <property type="term" value="F:acyltransferase activity, transferring groups other than amino-acyl groups"/>
    <property type="evidence" value="ECO:0007669"/>
    <property type="project" value="InterPro"/>
</dbReference>
<keyword evidence="8" id="KW-0689">Ribosomal protein</keyword>
<evidence type="ECO:0000313" key="10">
    <source>
        <dbReference type="Proteomes" id="UP000618382"/>
    </source>
</evidence>
<keyword evidence="4" id="KW-0012">Acyltransferase</keyword>
<dbReference type="AlphaFoldDB" id="A0A7Y9FIS1"/>
<evidence type="ECO:0000256" key="2">
    <source>
        <dbReference type="ARBA" id="ARBA00022649"/>
    </source>
</evidence>
<dbReference type="GO" id="GO:0005840">
    <property type="term" value="C:ribosome"/>
    <property type="evidence" value="ECO:0007669"/>
    <property type="project" value="UniProtKB-KW"/>
</dbReference>
<evidence type="ECO:0000256" key="1">
    <source>
        <dbReference type="ARBA" id="ARBA00022491"/>
    </source>
</evidence>
<dbReference type="PANTHER" id="PTHR36449">
    <property type="entry name" value="ACETYLTRANSFERASE-RELATED"/>
    <property type="match status" value="1"/>
</dbReference>
<keyword evidence="2" id="KW-1277">Toxin-antitoxin system</keyword>
<keyword evidence="10" id="KW-1185">Reference proteome</keyword>
<keyword evidence="1" id="KW-0678">Repressor</keyword>
<dbReference type="EMBL" id="JACCBK010000001">
    <property type="protein sequence ID" value="NYD88004.1"/>
    <property type="molecule type" value="Genomic_DNA"/>
</dbReference>
<proteinExistence type="predicted"/>
<reference evidence="7 10" key="2">
    <citation type="submission" date="2021-01" db="EMBL/GenBank/DDBJ databases">
        <title>Whole genome shotgun sequence of Cellulomonas oligotrophica NBRC 109435.</title>
        <authorList>
            <person name="Komaki H."/>
            <person name="Tamura T."/>
        </authorList>
    </citation>
    <scope>NUCLEOTIDE SEQUENCE [LARGE SCALE GENOMIC DNA]</scope>
    <source>
        <strain evidence="7 10">NBRC 109435</strain>
    </source>
</reference>
<dbReference type="InterPro" id="IPR000182">
    <property type="entry name" value="GNAT_dom"/>
</dbReference>
<evidence type="ECO:0000313" key="8">
    <source>
        <dbReference type="EMBL" id="NYD88004.1"/>
    </source>
</evidence>
<name>A0A7Y9FIS1_9CELL</name>
<evidence type="ECO:0000313" key="7">
    <source>
        <dbReference type="EMBL" id="GIG34498.1"/>
    </source>
</evidence>
<dbReference type="Proteomes" id="UP000577956">
    <property type="component" value="Unassembled WGS sequence"/>
</dbReference>
<dbReference type="InterPro" id="IPR016181">
    <property type="entry name" value="Acyl_CoA_acyltransferase"/>
</dbReference>
<feature type="domain" description="N-acetyltransferase" evidence="6">
    <location>
        <begin position="92"/>
        <end position="149"/>
    </location>
</feature>
<dbReference type="Gene3D" id="3.40.630.30">
    <property type="match status" value="1"/>
</dbReference>
<sequence length="171" mass="18329">MSAPEFLVREPHEHDAGVESFTCGNAALDTWLRVTAARAHRAGSVRVRLLWDVSSSALVGYYAVCPTEVRRDELPLSSRGRGGASTVPGFMLAKLAIATAAQGRGLGRDLLLDALEHLCDAAEIAGGRFVVVDPVDEAAAAFYGKHGFQRVGGHTRMFVLVQDVRRSLGLD</sequence>
<evidence type="ECO:0000256" key="5">
    <source>
        <dbReference type="ARBA" id="ARBA00049880"/>
    </source>
</evidence>
<organism evidence="8 9">
    <name type="scientific">Cellulomonas oligotrophica</name>
    <dbReference type="NCBI Taxonomy" id="931536"/>
    <lineage>
        <taxon>Bacteria</taxon>
        <taxon>Bacillati</taxon>
        <taxon>Actinomycetota</taxon>
        <taxon>Actinomycetes</taxon>
        <taxon>Micrococcales</taxon>
        <taxon>Cellulomonadaceae</taxon>
        <taxon>Cellulomonas</taxon>
    </lineage>
</organism>
<keyword evidence="3" id="KW-0808">Transferase</keyword>
<evidence type="ECO:0000256" key="3">
    <source>
        <dbReference type="ARBA" id="ARBA00022679"/>
    </source>
</evidence>
<reference evidence="8 9" key="1">
    <citation type="submission" date="2020-07" db="EMBL/GenBank/DDBJ databases">
        <title>Sequencing the genomes of 1000 actinobacteria strains.</title>
        <authorList>
            <person name="Klenk H.-P."/>
        </authorList>
    </citation>
    <scope>NUCLEOTIDE SEQUENCE [LARGE SCALE GENOMIC DNA]</scope>
    <source>
        <strain evidence="8 9">DSM 24482</strain>
    </source>
</reference>
<evidence type="ECO:0000256" key="4">
    <source>
        <dbReference type="ARBA" id="ARBA00023315"/>
    </source>
</evidence>
<gene>
    <name evidence="8" type="ORF">BKA21_003553</name>
    <name evidence="7" type="ORF">Col01nite_36570</name>
</gene>
<comment type="caution">
    <text evidence="8">The sequence shown here is derived from an EMBL/GenBank/DDBJ whole genome shotgun (WGS) entry which is preliminary data.</text>
</comment>